<proteinExistence type="predicted"/>
<evidence type="ECO:0000256" key="1">
    <source>
        <dbReference type="SAM" id="MobiDB-lite"/>
    </source>
</evidence>
<evidence type="ECO:0000313" key="4">
    <source>
        <dbReference type="EMBL" id="KAF7729043.1"/>
    </source>
</evidence>
<dbReference type="InterPro" id="IPR044926">
    <property type="entry name" value="RGS_subdomain_2"/>
</dbReference>
<organism evidence="4 5">
    <name type="scientific">Apophysomyces ossiformis</name>
    <dbReference type="NCBI Taxonomy" id="679940"/>
    <lineage>
        <taxon>Eukaryota</taxon>
        <taxon>Fungi</taxon>
        <taxon>Fungi incertae sedis</taxon>
        <taxon>Mucoromycota</taxon>
        <taxon>Mucoromycotina</taxon>
        <taxon>Mucoromycetes</taxon>
        <taxon>Mucorales</taxon>
        <taxon>Mucorineae</taxon>
        <taxon>Mucoraceae</taxon>
        <taxon>Apophysomyces</taxon>
    </lineage>
</organism>
<feature type="region of interest" description="Disordered" evidence="1">
    <location>
        <begin position="206"/>
        <end position="235"/>
    </location>
</feature>
<dbReference type="Proteomes" id="UP000605846">
    <property type="component" value="Unassembled WGS sequence"/>
</dbReference>
<keyword evidence="2" id="KW-0812">Transmembrane</keyword>
<name>A0A8H7BSH1_9FUNG</name>
<feature type="transmembrane region" description="Helical" evidence="2">
    <location>
        <begin position="354"/>
        <end position="377"/>
    </location>
</feature>
<feature type="transmembrane region" description="Helical" evidence="2">
    <location>
        <begin position="405"/>
        <end position="426"/>
    </location>
</feature>
<dbReference type="PANTHER" id="PTHR13155:SF1">
    <property type="entry name" value="A-KINASE ANCHOR PROTEIN 10, MITOCHONDRIAL"/>
    <property type="match status" value="1"/>
</dbReference>
<evidence type="ECO:0000259" key="3">
    <source>
        <dbReference type="PROSITE" id="PS50132"/>
    </source>
</evidence>
<dbReference type="InterPro" id="IPR052246">
    <property type="entry name" value="Cell_Polariz_PKAAnc"/>
</dbReference>
<dbReference type="InterPro" id="IPR036305">
    <property type="entry name" value="RGS_sf"/>
</dbReference>
<evidence type="ECO:0000256" key="2">
    <source>
        <dbReference type="SAM" id="Phobius"/>
    </source>
</evidence>
<dbReference type="GO" id="GO:0008104">
    <property type="term" value="P:intracellular protein localization"/>
    <property type="evidence" value="ECO:0007669"/>
    <property type="project" value="TreeGrafter"/>
</dbReference>
<comment type="caution">
    <text evidence="4">The sequence shown here is derived from an EMBL/GenBank/DDBJ whole genome shotgun (WGS) entry which is preliminary data.</text>
</comment>
<keyword evidence="5" id="KW-1185">Reference proteome</keyword>
<dbReference type="SUPFAM" id="SSF48097">
    <property type="entry name" value="Regulator of G-protein signaling, RGS"/>
    <property type="match status" value="1"/>
</dbReference>
<dbReference type="Pfam" id="PF00615">
    <property type="entry name" value="RGS"/>
    <property type="match status" value="1"/>
</dbReference>
<dbReference type="Gene3D" id="1.10.167.10">
    <property type="entry name" value="Regulator of G-protein Signalling 4, domain 2"/>
    <property type="match status" value="1"/>
</dbReference>
<dbReference type="GO" id="GO:0005886">
    <property type="term" value="C:plasma membrane"/>
    <property type="evidence" value="ECO:0007669"/>
    <property type="project" value="TreeGrafter"/>
</dbReference>
<keyword evidence="2" id="KW-0472">Membrane</keyword>
<dbReference type="PROSITE" id="PS50132">
    <property type="entry name" value="RGS"/>
    <property type="match status" value="1"/>
</dbReference>
<evidence type="ECO:0000313" key="5">
    <source>
        <dbReference type="Proteomes" id="UP000605846"/>
    </source>
</evidence>
<dbReference type="EMBL" id="JABAYA010000029">
    <property type="protein sequence ID" value="KAF7729043.1"/>
    <property type="molecule type" value="Genomic_DNA"/>
</dbReference>
<sequence>MEPPPLIHQPSTLSTYAKILDDYESSRWSIRQANSRLHALGLESALENDLARQANEKKQNDAIPLSDLNQRRQSNNPYITHQLVSSKHKTYGYADPFAIAPVEAWQEIKDYNLRVNGLPTLDQMMRLNTLSPLTQSQFSTFLRRRNAHQNLNFLVELETHEKLWRAHLGAIERQSRQRLSKFLQSLESLADSPPPSAAVATFTELPDTQDLLHPPTPKDPTYASRTPHGTHGQSLSRHDLVQNAIRIYRTFCSALDAAQPIHLPDDHRAALEELIEKHQRPEPVVFDSARSYVFEILNVFYYPQFVDSVLYKNVAKASARALLALGLIFLTTGFSIELGLIFSGAGNYGTRWWGFLPFILAWSAILTSLTRFAWWLAFAGLSETHFMVYIHIQDKTVKRIHRKRALLWLLLNVLISLITTITFAFIPANRLVAH</sequence>
<reference evidence="4" key="1">
    <citation type="submission" date="2020-01" db="EMBL/GenBank/DDBJ databases">
        <title>Genome Sequencing of Three Apophysomyces-Like Fungal Strains Confirms a Novel Fungal Genus in the Mucoromycota with divergent Burkholderia-like Endosymbiotic Bacteria.</title>
        <authorList>
            <person name="Stajich J.E."/>
            <person name="Macias A.M."/>
            <person name="Carter-House D."/>
            <person name="Lovett B."/>
            <person name="Kasson L.R."/>
            <person name="Berry K."/>
            <person name="Grigoriev I."/>
            <person name="Chang Y."/>
            <person name="Spatafora J."/>
            <person name="Kasson M.T."/>
        </authorList>
    </citation>
    <scope>NUCLEOTIDE SEQUENCE</scope>
    <source>
        <strain evidence="4">NRRL A-21654</strain>
    </source>
</reference>
<dbReference type="AlphaFoldDB" id="A0A8H7BSH1"/>
<feature type="domain" description="RGS" evidence="3">
    <location>
        <begin position="138"/>
        <end position="315"/>
    </location>
</feature>
<gene>
    <name evidence="4" type="primary">RAX1_2</name>
    <name evidence="4" type="ORF">EC973_005074</name>
</gene>
<accession>A0A8H7BSH1</accession>
<keyword evidence="2" id="KW-1133">Transmembrane helix</keyword>
<protein>
    <submittedName>
        <fullName evidence="4">Bud site selection protein, Revert to axial protein 1</fullName>
    </submittedName>
</protein>
<dbReference type="SMART" id="SM00315">
    <property type="entry name" value="RGS"/>
    <property type="match status" value="1"/>
</dbReference>
<dbReference type="PANTHER" id="PTHR13155">
    <property type="entry name" value="A-KINASE ANCHOR PROTEINS"/>
    <property type="match status" value="1"/>
</dbReference>
<dbReference type="OrthoDB" id="5584247at2759"/>
<feature type="transmembrane region" description="Helical" evidence="2">
    <location>
        <begin position="321"/>
        <end position="342"/>
    </location>
</feature>
<dbReference type="InterPro" id="IPR016137">
    <property type="entry name" value="RGS"/>
</dbReference>